<organism evidence="1 2">
    <name type="scientific">Thalassiosira oceanica</name>
    <name type="common">Marine diatom</name>
    <dbReference type="NCBI Taxonomy" id="159749"/>
    <lineage>
        <taxon>Eukaryota</taxon>
        <taxon>Sar</taxon>
        <taxon>Stramenopiles</taxon>
        <taxon>Ochrophyta</taxon>
        <taxon>Bacillariophyta</taxon>
        <taxon>Coscinodiscophyceae</taxon>
        <taxon>Thalassiosirophycidae</taxon>
        <taxon>Thalassiosirales</taxon>
        <taxon>Thalassiosiraceae</taxon>
        <taxon>Thalassiosira</taxon>
    </lineage>
</organism>
<sequence length="271" mass="30489">MPRNPLSRGSLRAKIIRLKHSVRAHACLTLQRINEIVRKDPETLNGDPGNFGEFSNLIKNGGANFVTNFDQVPPNSQRMYAKRRPAYDSADAYVSSCIRRFQEDGTHFVVSKSKDLQQVAGSNADLVPATDHQIIRELNSRSREPQRLLFWRGAMFESTVNHPKGAYSQSQVLLMVNVPSDAQLRGMSPIELMAAPINGTTSYSPVMEDVPTVEELERQGWTKVMVTVPQDRYHSRANFIGVRRQYSLRHIGSSTINKQMVGTSSNDFLDE</sequence>
<evidence type="ECO:0000313" key="2">
    <source>
        <dbReference type="Proteomes" id="UP000266841"/>
    </source>
</evidence>
<gene>
    <name evidence="1" type="ORF">THAOC_22011</name>
</gene>
<reference evidence="1 2" key="1">
    <citation type="journal article" date="2012" name="Genome Biol.">
        <title>Genome and low-iron response of an oceanic diatom adapted to chronic iron limitation.</title>
        <authorList>
            <person name="Lommer M."/>
            <person name="Specht M."/>
            <person name="Roy A.S."/>
            <person name="Kraemer L."/>
            <person name="Andreson R."/>
            <person name="Gutowska M.A."/>
            <person name="Wolf J."/>
            <person name="Bergner S.V."/>
            <person name="Schilhabel M.B."/>
            <person name="Klostermeier U.C."/>
            <person name="Beiko R.G."/>
            <person name="Rosenstiel P."/>
            <person name="Hippler M."/>
            <person name="Laroche J."/>
        </authorList>
    </citation>
    <scope>NUCLEOTIDE SEQUENCE [LARGE SCALE GENOMIC DNA]</scope>
    <source>
        <strain evidence="1 2">CCMP1005</strain>
    </source>
</reference>
<proteinExistence type="predicted"/>
<accession>K0RY10</accession>
<comment type="caution">
    <text evidence="1">The sequence shown here is derived from an EMBL/GenBank/DDBJ whole genome shotgun (WGS) entry which is preliminary data.</text>
</comment>
<dbReference type="AlphaFoldDB" id="K0RY10"/>
<name>K0RY10_THAOC</name>
<dbReference type="EMBL" id="AGNL01026732">
    <property type="protein sequence ID" value="EJK57905.1"/>
    <property type="molecule type" value="Genomic_DNA"/>
</dbReference>
<dbReference type="Proteomes" id="UP000266841">
    <property type="component" value="Unassembled WGS sequence"/>
</dbReference>
<keyword evidence="2" id="KW-1185">Reference proteome</keyword>
<protein>
    <submittedName>
        <fullName evidence="1">Uncharacterized protein</fullName>
    </submittedName>
</protein>
<evidence type="ECO:0000313" key="1">
    <source>
        <dbReference type="EMBL" id="EJK57905.1"/>
    </source>
</evidence>